<gene>
    <name evidence="1" type="ORF">Sipo8835_32605</name>
</gene>
<proteinExistence type="predicted"/>
<reference evidence="1 2" key="1">
    <citation type="submission" date="2019-03" db="EMBL/GenBank/DDBJ databases">
        <title>Comparative genomic analyses of the sweetpotato soil rot pathogen, Streptomyces ipomoeae.</title>
        <authorList>
            <person name="Ruschel Soares N."/>
            <person name="Badger J.H."/>
            <person name="Huguet-Tapia J.C."/>
            <person name="Clark C.A."/>
            <person name="Pettis G.S."/>
        </authorList>
    </citation>
    <scope>NUCLEOTIDE SEQUENCE [LARGE SCALE GENOMIC DNA]</scope>
    <source>
        <strain evidence="1 2">88-35</strain>
    </source>
</reference>
<dbReference type="Proteomes" id="UP000318720">
    <property type="component" value="Unassembled WGS sequence"/>
</dbReference>
<name>A0AAE9AXF7_9ACTN</name>
<dbReference type="AlphaFoldDB" id="A0AAE9AXF7"/>
<dbReference type="RefSeq" id="WP_141584818.1">
    <property type="nucleotide sequence ID" value="NZ_SPAZ01000255.1"/>
</dbReference>
<dbReference type="EMBL" id="SPAZ01000255">
    <property type="protein sequence ID" value="TQE24856.1"/>
    <property type="molecule type" value="Genomic_DNA"/>
</dbReference>
<evidence type="ECO:0000313" key="1">
    <source>
        <dbReference type="EMBL" id="TQE24856.1"/>
    </source>
</evidence>
<sequence>MATNDDELDREAEKVYNLWKQGVNRKAIGRRYGMSLDVVNRRLSRARKNLGEDALADMRTDTESSLDDLIRASHRNLKSAETVMERNSIIRTIADLKMRKAKLLGLEVPAKVTLEMEKAVELLHFQDESGWRD</sequence>
<comment type="caution">
    <text evidence="1">The sequence shown here is derived from an EMBL/GenBank/DDBJ whole genome shotgun (WGS) entry which is preliminary data.</text>
</comment>
<organism evidence="1 2">
    <name type="scientific">Streptomyces ipomoeae</name>
    <dbReference type="NCBI Taxonomy" id="103232"/>
    <lineage>
        <taxon>Bacteria</taxon>
        <taxon>Bacillati</taxon>
        <taxon>Actinomycetota</taxon>
        <taxon>Actinomycetes</taxon>
        <taxon>Kitasatosporales</taxon>
        <taxon>Streptomycetaceae</taxon>
        <taxon>Streptomyces</taxon>
    </lineage>
</organism>
<accession>A0AAE9AXF7</accession>
<protein>
    <submittedName>
        <fullName evidence="1">Uncharacterized protein</fullName>
    </submittedName>
</protein>
<evidence type="ECO:0000313" key="2">
    <source>
        <dbReference type="Proteomes" id="UP000318720"/>
    </source>
</evidence>